<reference evidence="1" key="1">
    <citation type="journal article" date="2014" name="Int. J. Syst. Evol. Microbiol.">
        <title>Complete genome sequence of Corynebacterium casei LMG S-19264T (=DSM 44701T), isolated from a smear-ripened cheese.</title>
        <authorList>
            <consortium name="US DOE Joint Genome Institute (JGI-PGF)"/>
            <person name="Walter F."/>
            <person name="Albersmeier A."/>
            <person name="Kalinowski J."/>
            <person name="Ruckert C."/>
        </authorList>
    </citation>
    <scope>NUCLEOTIDE SEQUENCE</scope>
    <source>
        <strain evidence="1">JCM 4490</strain>
    </source>
</reference>
<accession>A0A918J7P2</accession>
<gene>
    <name evidence="1" type="ORF">GCM10010503_37740</name>
</gene>
<sequence>MQAGGDLAAADEAGPPEWILDALAAEAMRLGIRIGRRQVRRVLLAEGVRWRRTGPGPVRKTQSSREKDEDHAVMAKFREGLDRCRRVITRLFSWGSRYRELGADMAGISRRGLLRGGVVVGAAAVVGGGSGIGGAGLRGHQPVRFG</sequence>
<dbReference type="EMBL" id="BMUE01000007">
    <property type="protein sequence ID" value="GGW56935.1"/>
    <property type="molecule type" value="Genomic_DNA"/>
</dbReference>
<dbReference type="AlphaFoldDB" id="A0A918J7P2"/>
<comment type="caution">
    <text evidence="1">The sequence shown here is derived from an EMBL/GenBank/DDBJ whole genome shotgun (WGS) entry which is preliminary data.</text>
</comment>
<evidence type="ECO:0000313" key="2">
    <source>
        <dbReference type="Proteomes" id="UP000620224"/>
    </source>
</evidence>
<proteinExistence type="predicted"/>
<evidence type="ECO:0008006" key="3">
    <source>
        <dbReference type="Google" id="ProtNLM"/>
    </source>
</evidence>
<evidence type="ECO:0000313" key="1">
    <source>
        <dbReference type="EMBL" id="GGW56935.1"/>
    </source>
</evidence>
<name>A0A918J7P2_9ACTN</name>
<keyword evidence="2" id="KW-1185">Reference proteome</keyword>
<reference evidence="1" key="2">
    <citation type="submission" date="2020-09" db="EMBL/GenBank/DDBJ databases">
        <authorList>
            <person name="Sun Q."/>
            <person name="Ohkuma M."/>
        </authorList>
    </citation>
    <scope>NUCLEOTIDE SEQUENCE</scope>
    <source>
        <strain evidence="1">JCM 4490</strain>
    </source>
</reference>
<dbReference type="Proteomes" id="UP000620224">
    <property type="component" value="Unassembled WGS sequence"/>
</dbReference>
<protein>
    <recommendedName>
        <fullName evidence="3">Transposase</fullName>
    </recommendedName>
</protein>
<organism evidence="1 2">
    <name type="scientific">Streptomyces lucensis JCM 4490</name>
    <dbReference type="NCBI Taxonomy" id="1306176"/>
    <lineage>
        <taxon>Bacteria</taxon>
        <taxon>Bacillati</taxon>
        <taxon>Actinomycetota</taxon>
        <taxon>Actinomycetes</taxon>
        <taxon>Kitasatosporales</taxon>
        <taxon>Streptomycetaceae</taxon>
        <taxon>Streptomyces</taxon>
    </lineage>
</organism>